<evidence type="ECO:0000313" key="13">
    <source>
        <dbReference type="WBParaSite" id="BXY_0947700.1"/>
    </source>
</evidence>
<dbReference type="CDD" id="cd00063">
    <property type="entry name" value="FN3"/>
    <property type="match status" value="6"/>
</dbReference>
<proteinExistence type="predicted"/>
<feature type="domain" description="Ig-like" evidence="10">
    <location>
        <begin position="311"/>
        <end position="395"/>
    </location>
</feature>
<feature type="domain" description="Fibronectin type-III" evidence="11">
    <location>
        <begin position="929"/>
        <end position="1030"/>
    </location>
</feature>
<dbReference type="InterPro" id="IPR003599">
    <property type="entry name" value="Ig_sub"/>
</dbReference>
<dbReference type="SMART" id="SM00408">
    <property type="entry name" value="IGc2"/>
    <property type="match status" value="4"/>
</dbReference>
<dbReference type="Pfam" id="PF07679">
    <property type="entry name" value="I-set"/>
    <property type="match status" value="2"/>
</dbReference>
<evidence type="ECO:0000256" key="3">
    <source>
        <dbReference type="ARBA" id="ARBA00023136"/>
    </source>
</evidence>
<dbReference type="PANTHER" id="PTHR13817:SF173">
    <property type="entry name" value="FRAZZLED"/>
    <property type="match status" value="1"/>
</dbReference>
<dbReference type="GO" id="GO:0016020">
    <property type="term" value="C:membrane"/>
    <property type="evidence" value="ECO:0007669"/>
    <property type="project" value="UniProtKB-SubCell"/>
</dbReference>
<feature type="domain" description="Fibronectin type-III" evidence="11">
    <location>
        <begin position="725"/>
        <end position="818"/>
    </location>
</feature>
<dbReference type="GO" id="GO:0006596">
    <property type="term" value="P:polyamine biosynthetic process"/>
    <property type="evidence" value="ECO:0007669"/>
    <property type="project" value="InterPro"/>
</dbReference>
<dbReference type="FunFam" id="2.60.40.10:FF:000004">
    <property type="entry name" value="DCC isoform 1"/>
    <property type="match status" value="1"/>
</dbReference>
<dbReference type="eggNOG" id="KOG4221">
    <property type="taxonomic scope" value="Eukaryota"/>
</dbReference>
<dbReference type="SMART" id="SM00409">
    <property type="entry name" value="IG"/>
    <property type="match status" value="5"/>
</dbReference>
<dbReference type="FunFam" id="2.60.40.10:FF:000032">
    <property type="entry name" value="palladin isoform X1"/>
    <property type="match status" value="1"/>
</dbReference>
<dbReference type="Pfam" id="PF00041">
    <property type="entry name" value="fn3"/>
    <property type="match status" value="5"/>
</dbReference>
<dbReference type="InterPro" id="IPR029066">
    <property type="entry name" value="PLP-binding_barrel"/>
</dbReference>
<name>A0A1I7S8Y2_BURXY</name>
<dbReference type="Proteomes" id="UP000095284">
    <property type="component" value="Unplaced"/>
</dbReference>
<dbReference type="InterPro" id="IPR050964">
    <property type="entry name" value="Striated_Muscle_Regulatory"/>
</dbReference>
<protein>
    <submittedName>
        <fullName evidence="13">Neogenin</fullName>
    </submittedName>
</protein>
<sequence>MRSVFLLALFSIFRCCSSDPFVDFKFVGQPLDQVIGPTKSLKLQCTYNVNNNTKTVVKWYKDGVLLSKDSQVENLLIEKPVQSDEGYYQCQVKVYEKEKVKWVFLSRKAMVQFSRIRHFVHQPKSQKVFLNQSVSFKCSVVAIGNRDEINVEWFHNNHRVIPGLGGVVILPESNTLELSHVNKNSSGTYKCIARLNGHSLTSQTAILDVIEGIVPLSPVLSLKPSDKDVFVDGSVLLECMANGSPQPKISWFRGSEPLKVDNHRLRYVGADRSNVLINKVKYSDAGNYLCVAENGNGKAESAATIQVVSHPKILKRPVNVVKTETEDIDFECTAAGFPTPKITWFKSGEIIVPSEYFVIEPGRLRISGLIRDDEGVYQCFADNEYGSDQSSAQLIVKQAEFLSQFNSQRDNNTEKDDSLTQALISGENTGPRSPTNIQVQSVGGRSIRLRWSSPIGVSFPDEVEYVVFYRKLSEVEDQTYNTTSPSATLLSLDPDTEYKIQVSAVENHVIGKKSEEISVKTKKEEIVVGPVRNLKSKVLSSDSAQVTWDPPSDAPLNVKYKLFYKRTDVATELETQTVVVKPAYTLHGLDKNADYGVRVESVGPDNQGKSSELLTFRTLSDIPDGPPLNVKAESQGPASIIVRWSPPLESQRNGVITGYKIRYKTKGTKAVNLNVNGNVNEFKIEGLEPGTTYQVRVAAQTQNGTGVYSEWVSSLTLENDEVETIPGAPAELLCYATANSIHLTWSPPQGNGVVIRGYVIGWGLFIPDVEKVTVDGSIHQYTITNVTAGRDYVISVRATNSAGTGFPIYETASTLERSEQPPKGTAENSLRSSVELATPVGVQAEALSDGAVRVSWTDTTNAFNQVFVVRYSSNEDPSQFYYKDSTDTETIIENLQPNTQYEFSVSRKGSSQWSMSTLCKTGSSAPSSAPRDLTVVPNSPTARHDPNTVSLNWQPPKYANGEIEEYIVLYSDRLDVPDRDWIVDTVKGDRLSMQISSLSPNTAYHFKIQARNIKGYGPLSPVVTYTPGKVGYNTPVGVNHVNMQSRNGAVFNEFERYLPFIILGSVCVLFTILVVLCIFFCTTKCKGEKKDDSRIGYVTSSRTPTNRKTSRNTPQKDCWITHPSNRVELFDVPNSSVNELKRLTNHSESPIPHYQHLQANGTVPRSYHQSSVSLESRQRTPQILYTGSNRQQITRIEVGSDKGSSFGGSNTGLQGNDTPPTASDGMYQTVRTNSNPLRSFVNSVNPVPPPLNLYTSPGLSHEPRLASVRPVVVASSTNLNRPMNKISNTVLPIGRAQAQPRVNLSNYSPNYSLHGSREDCTSAQDEDLVQIKARTNQMSSPQSATQEDVNSSQIENIITQLQSAYGHFIQPAPESSITIPSEESSEGFSITQFLLALLLVVVESVPRPRSPQVNLDKNAEPPWDPDPKASLFGMPVVQNIKRFGQASVELAQEVAQLKNTQGVTDAFFVADVGQVEELMDRWMEALPRVRPYYSVQCNSDQALLAALAKHPAIGFHCTTRQNTSEVLDLVHNPNRIFYSNPCWTRGSLSNAANNAINFIGFDSAKDLRRIYEQVPQANLIMNICVIPNEEDPSSTFGCCLADSPDLLRTAFDLGLNVVGIGFNVGHGKNSARMFENSIEMASQLFKIGQEVGHDMRVLNIGGGFEAGECEFVATASQINNALDHFFSDYSALEVMATPGRFFATSVFSLITNIIDKDEVDASQITNDDFDSGKLAYVYKTNEGFYGPFGCKNRNANPECDALFKSFEDREDIFCTSVIGPTSDEYDQIVPACQLRQLSVGDWLVWSNMGAYSLGNNASLDSGFYQELPIYYVKSQDYWFNDTDSGIDNSAGNSDTESVISDDDELADRVWASWMADFAGRERATNSFSF</sequence>
<dbReference type="InterPro" id="IPR000183">
    <property type="entry name" value="Orn/DAP/Arg_de-COase"/>
</dbReference>
<dbReference type="Gene3D" id="2.60.40.10">
    <property type="entry name" value="Immunoglobulins"/>
    <property type="match status" value="10"/>
</dbReference>
<keyword evidence="5" id="KW-0325">Glycoprotein</keyword>
<evidence type="ECO:0000256" key="9">
    <source>
        <dbReference type="SAM" id="SignalP"/>
    </source>
</evidence>
<evidence type="ECO:0000256" key="5">
    <source>
        <dbReference type="ARBA" id="ARBA00023180"/>
    </source>
</evidence>
<dbReference type="InterPro" id="IPR007110">
    <property type="entry name" value="Ig-like_dom"/>
</dbReference>
<evidence type="ECO:0000259" key="11">
    <source>
        <dbReference type="PROSITE" id="PS50853"/>
    </source>
</evidence>
<feature type="signal peptide" evidence="9">
    <location>
        <begin position="1"/>
        <end position="18"/>
    </location>
</feature>
<dbReference type="Pfam" id="PF02784">
    <property type="entry name" value="Orn_Arg_deC_N"/>
    <property type="match status" value="1"/>
</dbReference>
<dbReference type="Gene3D" id="3.20.20.10">
    <property type="entry name" value="Alanine racemase"/>
    <property type="match status" value="1"/>
</dbReference>
<dbReference type="PRINTS" id="PR00014">
    <property type="entry name" value="FNTYPEIII"/>
</dbReference>
<dbReference type="WBParaSite" id="BXY_0947700.1">
    <property type="protein sequence ID" value="BXY_0947700.1"/>
    <property type="gene ID" value="BXY_0947700"/>
</dbReference>
<keyword evidence="9" id="KW-0732">Signal</keyword>
<evidence type="ECO:0000256" key="8">
    <source>
        <dbReference type="SAM" id="Phobius"/>
    </source>
</evidence>
<evidence type="ECO:0000259" key="10">
    <source>
        <dbReference type="PROSITE" id="PS50835"/>
    </source>
</evidence>
<keyword evidence="6" id="KW-0393">Immunoglobulin domain</keyword>
<keyword evidence="2" id="KW-0677">Repeat</keyword>
<dbReference type="InterPro" id="IPR003961">
    <property type="entry name" value="FN3_dom"/>
</dbReference>
<feature type="domain" description="Ig-like" evidence="10">
    <location>
        <begin position="131"/>
        <end position="208"/>
    </location>
</feature>
<dbReference type="SMART" id="SM00060">
    <property type="entry name" value="FN3"/>
    <property type="match status" value="6"/>
</dbReference>
<evidence type="ECO:0000256" key="6">
    <source>
        <dbReference type="ARBA" id="ARBA00023319"/>
    </source>
</evidence>
<keyword evidence="8" id="KW-0812">Transmembrane</keyword>
<dbReference type="Pfam" id="PF13927">
    <property type="entry name" value="Ig_3"/>
    <property type="match status" value="1"/>
</dbReference>
<feature type="domain" description="Fibronectin type-III" evidence="11">
    <location>
        <begin position="838"/>
        <end position="927"/>
    </location>
</feature>
<dbReference type="PROSITE" id="PS50835">
    <property type="entry name" value="IG_LIKE"/>
    <property type="match status" value="4"/>
</dbReference>
<dbReference type="InterPro" id="IPR003598">
    <property type="entry name" value="Ig_sub2"/>
</dbReference>
<evidence type="ECO:0000256" key="2">
    <source>
        <dbReference type="ARBA" id="ARBA00022737"/>
    </source>
</evidence>
<dbReference type="PROSITE" id="PS50853">
    <property type="entry name" value="FN3"/>
    <property type="match status" value="6"/>
</dbReference>
<dbReference type="InterPro" id="IPR036116">
    <property type="entry name" value="FN3_sf"/>
</dbReference>
<reference evidence="13" key="1">
    <citation type="submission" date="2016-11" db="UniProtKB">
        <authorList>
            <consortium name="WormBaseParasite"/>
        </authorList>
    </citation>
    <scope>IDENTIFICATION</scope>
</reference>
<dbReference type="PRINTS" id="PR01182">
    <property type="entry name" value="ORNDCRBXLASE"/>
</dbReference>
<feature type="region of interest" description="Disordered" evidence="7">
    <location>
        <begin position="1200"/>
        <end position="1222"/>
    </location>
</feature>
<evidence type="ECO:0000256" key="1">
    <source>
        <dbReference type="ARBA" id="ARBA00004370"/>
    </source>
</evidence>
<keyword evidence="8" id="KW-1133">Transmembrane helix</keyword>
<dbReference type="InterPro" id="IPR002433">
    <property type="entry name" value="Orn_de-COase"/>
</dbReference>
<comment type="subcellular location">
    <subcellularLocation>
        <location evidence="1">Membrane</location>
    </subcellularLocation>
</comment>
<feature type="domain" description="Fibronectin type-III" evidence="11">
    <location>
        <begin position="626"/>
        <end position="719"/>
    </location>
</feature>
<keyword evidence="4" id="KW-1015">Disulfide bond</keyword>
<evidence type="ECO:0000256" key="7">
    <source>
        <dbReference type="SAM" id="MobiDB-lite"/>
    </source>
</evidence>
<keyword evidence="3 8" id="KW-0472">Membrane</keyword>
<dbReference type="InterPro" id="IPR036179">
    <property type="entry name" value="Ig-like_dom_sf"/>
</dbReference>
<dbReference type="InterPro" id="IPR013783">
    <property type="entry name" value="Ig-like_fold"/>
</dbReference>
<feature type="compositionally biased region" description="Polar residues" evidence="7">
    <location>
        <begin position="1211"/>
        <end position="1221"/>
    </location>
</feature>
<feature type="chain" id="PRO_5009305669" evidence="9">
    <location>
        <begin position="19"/>
        <end position="1889"/>
    </location>
</feature>
<feature type="domain" description="Fibronectin type-III" evidence="11">
    <location>
        <begin position="530"/>
        <end position="621"/>
    </location>
</feature>
<dbReference type="Gene3D" id="2.40.37.10">
    <property type="entry name" value="Lyase, Ornithine Decarboxylase, Chain A, domain 1"/>
    <property type="match status" value="1"/>
</dbReference>
<accession>A0A1I7S8Y2</accession>
<evidence type="ECO:0000256" key="4">
    <source>
        <dbReference type="ARBA" id="ARBA00023157"/>
    </source>
</evidence>
<dbReference type="InterPro" id="IPR022644">
    <property type="entry name" value="De-COase2_N"/>
</dbReference>
<dbReference type="SUPFAM" id="SSF50621">
    <property type="entry name" value="Alanine racemase C-terminal domain-like"/>
    <property type="match status" value="1"/>
</dbReference>
<evidence type="ECO:0000313" key="12">
    <source>
        <dbReference type="Proteomes" id="UP000095284"/>
    </source>
</evidence>
<feature type="domain" description="Ig-like" evidence="10">
    <location>
        <begin position="218"/>
        <end position="306"/>
    </location>
</feature>
<dbReference type="InterPro" id="IPR009006">
    <property type="entry name" value="Ala_racemase/Decarboxylase_C"/>
</dbReference>
<dbReference type="PRINTS" id="PR01179">
    <property type="entry name" value="ODADCRBXLASE"/>
</dbReference>
<dbReference type="GO" id="GO:0003824">
    <property type="term" value="F:catalytic activity"/>
    <property type="evidence" value="ECO:0007669"/>
    <property type="project" value="InterPro"/>
</dbReference>
<dbReference type="InterPro" id="IPR013098">
    <property type="entry name" value="Ig_I-set"/>
</dbReference>
<dbReference type="PANTHER" id="PTHR13817">
    <property type="entry name" value="TITIN"/>
    <property type="match status" value="1"/>
</dbReference>
<dbReference type="SUPFAM" id="SSF48726">
    <property type="entry name" value="Immunoglobulin"/>
    <property type="match status" value="4"/>
</dbReference>
<feature type="transmembrane region" description="Helical" evidence="8">
    <location>
        <begin position="1057"/>
        <end position="1081"/>
    </location>
</feature>
<dbReference type="SUPFAM" id="SSF49265">
    <property type="entry name" value="Fibronectin type III"/>
    <property type="match status" value="4"/>
</dbReference>
<feature type="domain" description="Fibronectin type-III" evidence="11">
    <location>
        <begin position="433"/>
        <end position="524"/>
    </location>
</feature>
<dbReference type="SUPFAM" id="SSF51419">
    <property type="entry name" value="PLP-binding barrel"/>
    <property type="match status" value="1"/>
</dbReference>
<dbReference type="FunFam" id="2.60.40.10:FF:000551">
    <property type="entry name" value="Protogenin A"/>
    <property type="match status" value="1"/>
</dbReference>
<feature type="domain" description="Ig-like" evidence="10">
    <location>
        <begin position="20"/>
        <end position="101"/>
    </location>
</feature>
<organism evidence="12 13">
    <name type="scientific">Bursaphelenchus xylophilus</name>
    <name type="common">Pinewood nematode worm</name>
    <name type="synonym">Aphelenchoides xylophilus</name>
    <dbReference type="NCBI Taxonomy" id="6326"/>
    <lineage>
        <taxon>Eukaryota</taxon>
        <taxon>Metazoa</taxon>
        <taxon>Ecdysozoa</taxon>
        <taxon>Nematoda</taxon>
        <taxon>Chromadorea</taxon>
        <taxon>Rhabditida</taxon>
        <taxon>Tylenchina</taxon>
        <taxon>Tylenchomorpha</taxon>
        <taxon>Aphelenchoidea</taxon>
        <taxon>Aphelenchoididae</taxon>
        <taxon>Bursaphelenchus</taxon>
    </lineage>
</organism>